<dbReference type="Pfam" id="PF01323">
    <property type="entry name" value="DSBA"/>
    <property type="match status" value="1"/>
</dbReference>
<dbReference type="SUPFAM" id="SSF52833">
    <property type="entry name" value="Thioredoxin-like"/>
    <property type="match status" value="1"/>
</dbReference>
<evidence type="ECO:0000259" key="1">
    <source>
        <dbReference type="Pfam" id="PF01323"/>
    </source>
</evidence>
<protein>
    <recommendedName>
        <fullName evidence="1">DSBA-like thioredoxin domain-containing protein</fullName>
    </recommendedName>
</protein>
<reference evidence="2 3" key="1">
    <citation type="submission" date="2018-03" db="EMBL/GenBank/DDBJ databases">
        <authorList>
            <person name="Keele B.F."/>
        </authorList>
    </citation>
    <scope>NUCLEOTIDE SEQUENCE [LARGE SCALE GENOMIC DNA]</scope>
    <source>
        <strain evidence="2 3">CeCT 8812</strain>
    </source>
</reference>
<dbReference type="PANTHER" id="PTHR13887">
    <property type="entry name" value="GLUTATHIONE S-TRANSFERASE KAPPA"/>
    <property type="match status" value="1"/>
</dbReference>
<sequence>MTTRLDIISDPICPWCYIGKAKLDAALAEAGNPFEITWHPFQLNPDMPADGMDRRAYLEGKFGKERATSFYAQIEDAANAAGLDVDFSKIERTPNTIDAHRVIRWARSEGLQHAVGSALFRRYFKEGQDISDHAVLADAAQEAGLDRELIERLLASDADVEDVRAEDANARQMGVSGVPCFIIGGKYAVQGAQDTATWVQIIKDLDEMMAK</sequence>
<dbReference type="CDD" id="cd03024">
    <property type="entry name" value="DsbA_FrnE"/>
    <property type="match status" value="1"/>
</dbReference>
<dbReference type="RefSeq" id="WP_108782065.1">
    <property type="nucleotide sequence ID" value="NZ_OMKW01000002.1"/>
</dbReference>
<keyword evidence="3" id="KW-1185">Reference proteome</keyword>
<feature type="domain" description="DSBA-like thioredoxin" evidence="1">
    <location>
        <begin position="5"/>
        <end position="201"/>
    </location>
</feature>
<gene>
    <name evidence="2" type="ORF">POI8812_01668</name>
</gene>
<dbReference type="InterPro" id="IPR036249">
    <property type="entry name" value="Thioredoxin-like_sf"/>
</dbReference>
<proteinExistence type="predicted"/>
<dbReference type="Proteomes" id="UP000244932">
    <property type="component" value="Unassembled WGS sequence"/>
</dbReference>
<accession>A0A2R8ABD4</accession>
<dbReference type="OrthoDB" id="9799122at2"/>
<dbReference type="PANTHER" id="PTHR13887:SF41">
    <property type="entry name" value="THIOREDOXIN SUPERFAMILY PROTEIN"/>
    <property type="match status" value="1"/>
</dbReference>
<dbReference type="Gene3D" id="3.40.30.10">
    <property type="entry name" value="Glutaredoxin"/>
    <property type="match status" value="1"/>
</dbReference>
<dbReference type="EMBL" id="OMKW01000002">
    <property type="protein sequence ID" value="SPF29360.1"/>
    <property type="molecule type" value="Genomic_DNA"/>
</dbReference>
<name>A0A2R8ABD4_9RHOB</name>
<dbReference type="InterPro" id="IPR001853">
    <property type="entry name" value="DSBA-like_thioredoxin_dom"/>
</dbReference>
<organism evidence="2 3">
    <name type="scientific">Pontivivens insulae</name>
    <dbReference type="NCBI Taxonomy" id="1639689"/>
    <lineage>
        <taxon>Bacteria</taxon>
        <taxon>Pseudomonadati</taxon>
        <taxon>Pseudomonadota</taxon>
        <taxon>Alphaproteobacteria</taxon>
        <taxon>Rhodobacterales</taxon>
        <taxon>Paracoccaceae</taxon>
        <taxon>Pontivivens</taxon>
    </lineage>
</organism>
<evidence type="ECO:0000313" key="3">
    <source>
        <dbReference type="Proteomes" id="UP000244932"/>
    </source>
</evidence>
<dbReference type="AlphaFoldDB" id="A0A2R8ABD4"/>
<dbReference type="GO" id="GO:0016491">
    <property type="term" value="F:oxidoreductase activity"/>
    <property type="evidence" value="ECO:0007669"/>
    <property type="project" value="InterPro"/>
</dbReference>
<evidence type="ECO:0000313" key="2">
    <source>
        <dbReference type="EMBL" id="SPF29360.1"/>
    </source>
</evidence>